<evidence type="ECO:0000313" key="3">
    <source>
        <dbReference type="Proteomes" id="UP000294772"/>
    </source>
</evidence>
<keyword evidence="1" id="KW-0472">Membrane</keyword>
<dbReference type="EMBL" id="SLXF01000002">
    <property type="protein sequence ID" value="TCP08981.1"/>
    <property type="molecule type" value="Genomic_DNA"/>
</dbReference>
<evidence type="ECO:0000313" key="2">
    <source>
        <dbReference type="EMBL" id="TCP08981.1"/>
    </source>
</evidence>
<dbReference type="Proteomes" id="UP000294772">
    <property type="component" value="Unassembled WGS sequence"/>
</dbReference>
<evidence type="ECO:0000256" key="1">
    <source>
        <dbReference type="SAM" id="Phobius"/>
    </source>
</evidence>
<keyword evidence="1" id="KW-0812">Transmembrane</keyword>
<protein>
    <submittedName>
        <fullName evidence="2">Uncharacterized protein</fullName>
    </submittedName>
</protein>
<keyword evidence="1" id="KW-1133">Transmembrane helix</keyword>
<comment type="caution">
    <text evidence="2">The sequence shown here is derived from an EMBL/GenBank/DDBJ whole genome shotgun (WGS) entry which is preliminary data.</text>
</comment>
<organism evidence="2 3">
    <name type="scientific">Caldimonas thermodepolymerans</name>
    <dbReference type="NCBI Taxonomy" id="215580"/>
    <lineage>
        <taxon>Bacteria</taxon>
        <taxon>Pseudomonadati</taxon>
        <taxon>Pseudomonadota</taxon>
        <taxon>Betaproteobacteria</taxon>
        <taxon>Burkholderiales</taxon>
        <taxon>Sphaerotilaceae</taxon>
        <taxon>Caldimonas</taxon>
    </lineage>
</organism>
<reference evidence="2 3" key="1">
    <citation type="submission" date="2019-03" db="EMBL/GenBank/DDBJ databases">
        <title>Genomic Encyclopedia of Type Strains, Phase IV (KMG-IV): sequencing the most valuable type-strain genomes for metagenomic binning, comparative biology and taxonomic classification.</title>
        <authorList>
            <person name="Goeker M."/>
        </authorList>
    </citation>
    <scope>NUCLEOTIDE SEQUENCE [LARGE SCALE GENOMIC DNA]</scope>
    <source>
        <strain evidence="2 3">DSM 15264</strain>
    </source>
</reference>
<dbReference type="RefSeq" id="WP_165908639.1">
    <property type="nucleotide sequence ID" value="NZ_CP064338.1"/>
</dbReference>
<dbReference type="AlphaFoldDB" id="A0AA46DFN5"/>
<gene>
    <name evidence="2" type="ORF">EV676_102493</name>
</gene>
<accession>A0AA46DFN5</accession>
<name>A0AA46DFN5_9BURK</name>
<sequence length="179" mass="19296">MRTWSEALRAAWTTGGWASLASTCVLAWRGRADNGRIWGALNAPGHWVWGDAALREDGPSLRHTGTGLAVHHLASLFWGLLYERACPAPRPRAVRRLCGHAAAVASVAAAVDLRLAPPRLTPGFEHRLSTHSLVAVYAAFAVGIVLGGWWVDRRHGACRKPACARGNALPPHRPPRSTT</sequence>
<feature type="transmembrane region" description="Helical" evidence="1">
    <location>
        <begin position="128"/>
        <end position="151"/>
    </location>
</feature>
<proteinExistence type="predicted"/>